<organism evidence="2 3">
    <name type="scientific">candidate division CPR1 bacterium GW2011_GWA2_42_17</name>
    <dbReference type="NCBI Taxonomy" id="1618341"/>
    <lineage>
        <taxon>Bacteria</taxon>
        <taxon>candidate division CPR1</taxon>
    </lineage>
</organism>
<keyword evidence="1" id="KW-0812">Transmembrane</keyword>
<evidence type="ECO:0000256" key="1">
    <source>
        <dbReference type="SAM" id="Phobius"/>
    </source>
</evidence>
<name>A0A0G1BCP9_9BACT</name>
<evidence type="ECO:0000313" key="2">
    <source>
        <dbReference type="EMBL" id="KKS44116.1"/>
    </source>
</evidence>
<proteinExistence type="predicted"/>
<reference evidence="2 3" key="1">
    <citation type="journal article" date="2015" name="Nature">
        <title>rRNA introns, odd ribosomes, and small enigmatic genomes across a large radiation of phyla.</title>
        <authorList>
            <person name="Brown C.T."/>
            <person name="Hug L.A."/>
            <person name="Thomas B.C."/>
            <person name="Sharon I."/>
            <person name="Castelle C.J."/>
            <person name="Singh A."/>
            <person name="Wilkins M.J."/>
            <person name="Williams K.H."/>
            <person name="Banfield J.F."/>
        </authorList>
    </citation>
    <scope>NUCLEOTIDE SEQUENCE [LARGE SCALE GENOMIC DNA]</scope>
</reference>
<comment type="caution">
    <text evidence="2">The sequence shown here is derived from an EMBL/GenBank/DDBJ whole genome shotgun (WGS) entry which is preliminary data.</text>
</comment>
<accession>A0A0G1BCP9</accession>
<dbReference type="EMBL" id="LCCZ01000011">
    <property type="protein sequence ID" value="KKS44116.1"/>
    <property type="molecule type" value="Genomic_DNA"/>
</dbReference>
<evidence type="ECO:0000313" key="3">
    <source>
        <dbReference type="Proteomes" id="UP000034875"/>
    </source>
</evidence>
<dbReference type="AlphaFoldDB" id="A0A0G1BCP9"/>
<gene>
    <name evidence="2" type="ORF">UV05_C0011G0007</name>
</gene>
<feature type="transmembrane region" description="Helical" evidence="1">
    <location>
        <begin position="42"/>
        <end position="63"/>
    </location>
</feature>
<keyword evidence="1" id="KW-1133">Transmembrane helix</keyword>
<sequence length="111" mass="12817">MAKRRDSVFDDGRPLSKNEGLHVIFLILITIDILLGSRFPEFWYHFIGFFCFLGAAIVVFLIIKENLFPAARNRYRFLFTLYTICCLAAITSILVDIKVMETIANFLATFQ</sequence>
<protein>
    <submittedName>
        <fullName evidence="2">Uncharacterized protein</fullName>
    </submittedName>
</protein>
<feature type="transmembrane region" description="Helical" evidence="1">
    <location>
        <begin position="75"/>
        <end position="95"/>
    </location>
</feature>
<feature type="transmembrane region" description="Helical" evidence="1">
    <location>
        <begin position="20"/>
        <end position="36"/>
    </location>
</feature>
<dbReference type="Proteomes" id="UP000034875">
    <property type="component" value="Unassembled WGS sequence"/>
</dbReference>
<keyword evidence="1" id="KW-0472">Membrane</keyword>